<dbReference type="VEuPathDB" id="TriTrypDB:TvY486_0901810"/>
<reference evidence="2" key="1">
    <citation type="journal article" date="2012" name="Proc. Natl. Acad. Sci. U.S.A.">
        <title>Antigenic diversity is generated by distinct evolutionary mechanisms in African trypanosome species.</title>
        <authorList>
            <person name="Jackson A.P."/>
            <person name="Berry A."/>
            <person name="Aslett M."/>
            <person name="Allison H.C."/>
            <person name="Burton P."/>
            <person name="Vavrova-Anderson J."/>
            <person name="Brown R."/>
            <person name="Browne H."/>
            <person name="Corton N."/>
            <person name="Hauser H."/>
            <person name="Gamble J."/>
            <person name="Gilderthorp R."/>
            <person name="Marcello L."/>
            <person name="McQuillan J."/>
            <person name="Otto T.D."/>
            <person name="Quail M.A."/>
            <person name="Sanders M.J."/>
            <person name="van Tonder A."/>
            <person name="Ginger M.L."/>
            <person name="Field M.C."/>
            <person name="Barry J.D."/>
            <person name="Hertz-Fowler C."/>
            <person name="Berriman M."/>
        </authorList>
    </citation>
    <scope>NUCLEOTIDE SEQUENCE</scope>
    <source>
        <strain evidence="2">Y486</strain>
    </source>
</reference>
<organism evidence="2">
    <name type="scientific">Trypanosoma vivax (strain Y486)</name>
    <dbReference type="NCBI Taxonomy" id="1055687"/>
    <lineage>
        <taxon>Eukaryota</taxon>
        <taxon>Discoba</taxon>
        <taxon>Euglenozoa</taxon>
        <taxon>Kinetoplastea</taxon>
        <taxon>Metakinetoplastina</taxon>
        <taxon>Trypanosomatida</taxon>
        <taxon>Trypanosomatidae</taxon>
        <taxon>Trypanosoma</taxon>
        <taxon>Duttonella</taxon>
    </lineage>
</organism>
<keyword evidence="1" id="KW-1133">Transmembrane helix</keyword>
<keyword evidence="1" id="KW-0472">Membrane</keyword>
<feature type="transmembrane region" description="Helical" evidence="1">
    <location>
        <begin position="51"/>
        <end position="71"/>
    </location>
</feature>
<accession>G0U255</accession>
<sequence length="119" mass="12867">MTNLCIATCSGMSSLRSECVYDACLAHGMCKIVDADASDCATWCCEGYNMLSIFISFLVAGIVFLAMSLLLRRFHTVKGAVPLDNVESGVSMLPMYSNRMFESSGLPSEGYLRSGLRVG</sequence>
<protein>
    <recommendedName>
        <fullName evidence="3">Transmembrane protein</fullName>
    </recommendedName>
</protein>
<keyword evidence="1" id="KW-0812">Transmembrane</keyword>
<dbReference type="EMBL" id="HE573025">
    <property type="protein sequence ID" value="CCC50358.1"/>
    <property type="molecule type" value="Genomic_DNA"/>
</dbReference>
<evidence type="ECO:0000313" key="2">
    <source>
        <dbReference type="EMBL" id="CCC50358.1"/>
    </source>
</evidence>
<evidence type="ECO:0000256" key="1">
    <source>
        <dbReference type="SAM" id="Phobius"/>
    </source>
</evidence>
<proteinExistence type="predicted"/>
<evidence type="ECO:0008006" key="3">
    <source>
        <dbReference type="Google" id="ProtNLM"/>
    </source>
</evidence>
<name>G0U255_TRYVY</name>
<gene>
    <name evidence="2" type="ORF">TVY486_0901810</name>
</gene>
<dbReference type="AlphaFoldDB" id="G0U255"/>